<keyword evidence="5" id="KW-1185">Reference proteome</keyword>
<dbReference type="Proteomes" id="UP000230233">
    <property type="component" value="Chromosome V"/>
</dbReference>
<evidence type="ECO:0000313" key="2">
    <source>
        <dbReference type="EMBL" id="PIC22434.1"/>
    </source>
</evidence>
<dbReference type="EMBL" id="PDUG01000005">
    <property type="protein sequence ID" value="PIC22434.1"/>
    <property type="molecule type" value="Genomic_DNA"/>
</dbReference>
<protein>
    <submittedName>
        <fullName evidence="4">Uncharacterized protein</fullName>
    </submittedName>
</protein>
<comment type="caution">
    <text evidence="4">The sequence shown here is derived from an EMBL/GenBank/DDBJ whole genome shotgun (WGS) entry which is preliminary data.</text>
</comment>
<evidence type="ECO:0000256" key="1">
    <source>
        <dbReference type="SAM" id="MobiDB-lite"/>
    </source>
</evidence>
<gene>
    <name evidence="4" type="primary">Cnig_chr_IV.g14763</name>
    <name evidence="2" type="synonym">Cnig_chr_V.g16496</name>
    <name evidence="3" type="synonym">Cnig_chr_V.g19190</name>
    <name evidence="4" type="ORF">B9Z55_014763</name>
    <name evidence="2" type="ORF">B9Z55_016496</name>
    <name evidence="3" type="ORF">B9Z55_019190</name>
</gene>
<proteinExistence type="predicted"/>
<dbReference type="EMBL" id="PDUG01000005">
    <property type="protein sequence ID" value="PIC26689.1"/>
    <property type="molecule type" value="Genomic_DNA"/>
</dbReference>
<evidence type="ECO:0000313" key="3">
    <source>
        <dbReference type="EMBL" id="PIC26689.1"/>
    </source>
</evidence>
<name>A0A2G5U7D5_9PELO</name>
<reference evidence="4" key="2">
    <citation type="journal article" date="2018" name="Science">
        <title>Rapid genome shrinkage in a self-fertile nematode reveals sperm competition proteins.</title>
        <authorList>
            <person name="Yin D."/>
            <person name="Schwarz E.M."/>
            <person name="Thomas C.G."/>
            <person name="Felde R.L."/>
            <person name="Korf I.F."/>
            <person name="Cutter A.D."/>
            <person name="Schartner C.M."/>
            <person name="Ralston E.J."/>
            <person name="Meyer B.J."/>
            <person name="Haag E.S."/>
        </authorList>
    </citation>
    <scope>NUCLEOTIDE SEQUENCE</scope>
    <source>
        <strain evidence="4">JU1422</strain>
    </source>
</reference>
<organism evidence="4 5">
    <name type="scientific">Caenorhabditis nigoni</name>
    <dbReference type="NCBI Taxonomy" id="1611254"/>
    <lineage>
        <taxon>Eukaryota</taxon>
        <taxon>Metazoa</taxon>
        <taxon>Ecdysozoa</taxon>
        <taxon>Nematoda</taxon>
        <taxon>Chromadorea</taxon>
        <taxon>Rhabditida</taxon>
        <taxon>Rhabditina</taxon>
        <taxon>Rhabditomorpha</taxon>
        <taxon>Rhabditoidea</taxon>
        <taxon>Rhabditidae</taxon>
        <taxon>Peloderinae</taxon>
        <taxon>Caenorhabditis</taxon>
    </lineage>
</organism>
<dbReference type="STRING" id="1611254.A0A2G5U7D5"/>
<reference evidence="5" key="1">
    <citation type="submission" date="2017-10" db="EMBL/GenBank/DDBJ databases">
        <title>Rapid genome shrinkage in a self-fertile nematode reveals novel sperm competition proteins.</title>
        <authorList>
            <person name="Yin D."/>
            <person name="Schwarz E.M."/>
            <person name="Thomas C.G."/>
            <person name="Felde R.L."/>
            <person name="Korf I.F."/>
            <person name="Cutter A.D."/>
            <person name="Schartner C.M."/>
            <person name="Ralston E.J."/>
            <person name="Meyer B.J."/>
            <person name="Haag E.S."/>
        </authorList>
    </citation>
    <scope>NUCLEOTIDE SEQUENCE [LARGE SCALE GENOMIC DNA]</scope>
    <source>
        <strain evidence="5">JU1422</strain>
    </source>
</reference>
<feature type="region of interest" description="Disordered" evidence="1">
    <location>
        <begin position="87"/>
        <end position="123"/>
    </location>
</feature>
<evidence type="ECO:0000313" key="5">
    <source>
        <dbReference type="Proteomes" id="UP000230233"/>
    </source>
</evidence>
<dbReference type="Proteomes" id="UP000230233">
    <property type="component" value="Chromosome IV"/>
</dbReference>
<dbReference type="AlphaFoldDB" id="A0A2G5U7D5"/>
<accession>A0A2G5U7D5</accession>
<dbReference type="Pfam" id="PF05380">
    <property type="entry name" value="Peptidase_A17"/>
    <property type="match status" value="1"/>
</dbReference>
<sequence>MFDGTIYEIPRQIVSSYDFKSTEIVIFSDASKIHYATAGYIRYQFEKKSAESRLIMSKSKVKLCRSGPEFTIPKMTGRKDAKQYLLEDDSNTMPSSRIPEDARSKSTLLSEEKSPKWTDKDAMNGRSTITKATTTWSTVRPNN</sequence>
<dbReference type="EMBL" id="PDUG01000004">
    <property type="protein sequence ID" value="PIC35383.1"/>
    <property type="molecule type" value="Genomic_DNA"/>
</dbReference>
<feature type="compositionally biased region" description="Basic and acidic residues" evidence="1">
    <location>
        <begin position="98"/>
        <end position="123"/>
    </location>
</feature>
<evidence type="ECO:0000313" key="4">
    <source>
        <dbReference type="EMBL" id="PIC35383.1"/>
    </source>
</evidence>
<dbReference type="InterPro" id="IPR008042">
    <property type="entry name" value="Retrotrans_Pao"/>
</dbReference>